<proteinExistence type="predicted"/>
<organism evidence="2 5">
    <name type="scientific">Halanaeroarchaeum sulfurireducens</name>
    <dbReference type="NCBI Taxonomy" id="1604004"/>
    <lineage>
        <taxon>Archaea</taxon>
        <taxon>Methanobacteriati</taxon>
        <taxon>Methanobacteriota</taxon>
        <taxon>Stenosarchaea group</taxon>
        <taxon>Halobacteria</taxon>
        <taxon>Halobacteriales</taxon>
        <taxon>Halobacteriaceae</taxon>
        <taxon>Halanaeroarchaeum</taxon>
    </lineage>
</organism>
<dbReference type="KEGG" id="hsu:HLASF_0834"/>
<protein>
    <submittedName>
        <fullName evidence="2">Radical SAM protein</fullName>
    </submittedName>
</protein>
<dbReference type="Proteomes" id="UP000069906">
    <property type="component" value="Chromosome"/>
</dbReference>
<reference evidence="2 5" key="1">
    <citation type="journal article" date="2015" name="ISME J.">
        <title>Elemental sulfur and acetate can support life of a novel strictly anaerobic haloarchaeon.</title>
        <authorList>
            <person name="Sorokin D.Y."/>
            <person name="Kublanov I.V."/>
            <person name="Gavrilov S.N."/>
            <person name="Rojo D."/>
            <person name="Roman P."/>
            <person name="Golyshin P.N."/>
            <person name="Slepak V.Z."/>
            <person name="Smedile F."/>
            <person name="Ferrer M."/>
            <person name="Messina E."/>
            <person name="La Cono V."/>
            <person name="Yakimov M.M."/>
        </authorList>
    </citation>
    <scope>NUCLEOTIDE SEQUENCE [LARGE SCALE GENOMIC DNA]</scope>
    <source>
        <strain evidence="2 5">HSR2</strain>
    </source>
</reference>
<evidence type="ECO:0000313" key="5">
    <source>
        <dbReference type="Proteomes" id="UP000069906"/>
    </source>
</evidence>
<dbReference type="KEGG" id="hsf:HLASA_0831"/>
<reference evidence="4" key="2">
    <citation type="submission" date="2015-05" db="EMBL/GenBank/DDBJ databases">
        <title>Complete genome sequence of Halanaeroarchaeum sulfurireducens type strain M27-SA2, a sulfate-reducer haloarchaeon from marine anoxic lake Medee.</title>
        <authorList>
            <person name="Messina E."/>
            <person name="Kublanov I.V."/>
            <person name="Toshchakov S."/>
            <person name="Arcadi E."/>
            <person name="La Spada G."/>
            <person name="La Cono V."/>
            <person name="Yakimov M.M."/>
        </authorList>
    </citation>
    <scope>NUCLEOTIDE SEQUENCE [LARGE SCALE GENOMIC DNA]</scope>
    <source>
        <strain evidence="4">M27-SA2</strain>
    </source>
</reference>
<feature type="region of interest" description="Disordered" evidence="1">
    <location>
        <begin position="1"/>
        <end position="62"/>
    </location>
</feature>
<sequence>MRTLVSHGKGGIPSLYQDGAVPAGLPGGSGGPFRRHQQTSDPRRVSLGRGVRPRTGHDERSG</sequence>
<gene>
    <name evidence="3" type="ORF">HLASA_0831</name>
    <name evidence="2" type="ORF">HLASF_0834</name>
</gene>
<evidence type="ECO:0000313" key="4">
    <source>
        <dbReference type="Proteomes" id="UP000060390"/>
    </source>
</evidence>
<evidence type="ECO:0000313" key="2">
    <source>
        <dbReference type="EMBL" id="AKH97328.1"/>
    </source>
</evidence>
<dbReference type="EMBL" id="CP011564">
    <property type="protein sequence ID" value="ALG81730.1"/>
    <property type="molecule type" value="Genomic_DNA"/>
</dbReference>
<dbReference type="EMBL" id="CP008874">
    <property type="protein sequence ID" value="AKH97328.1"/>
    <property type="molecule type" value="Genomic_DNA"/>
</dbReference>
<accession>A0A0F7PDA3</accession>
<evidence type="ECO:0000313" key="3">
    <source>
        <dbReference type="EMBL" id="ALG81730.1"/>
    </source>
</evidence>
<evidence type="ECO:0000256" key="1">
    <source>
        <dbReference type="SAM" id="MobiDB-lite"/>
    </source>
</evidence>
<keyword evidence="5" id="KW-1185">Reference proteome</keyword>
<reference evidence="3 4" key="3">
    <citation type="journal article" date="2016" name="Stand. Genomic Sci.">
        <title>Complete genome sequence of 'Halanaeroarchaeum sulfurireducens' M27-SA2, a sulfur-reducing and acetate-oxidizing haloarchaeon from the deep-sea hypersaline anoxic lake Medee.</title>
        <authorList>
            <person name="Messina E."/>
            <person name="Sorokin D.Y."/>
            <person name="Kublanov I.V."/>
            <person name="Toshchakov S."/>
            <person name="Lopatina A."/>
            <person name="Arcadi E."/>
            <person name="Smedile F."/>
            <person name="La Spada G."/>
            <person name="La Cono V."/>
            <person name="Yakimov M.M."/>
        </authorList>
    </citation>
    <scope>NUCLEOTIDE SEQUENCE [LARGE SCALE GENOMIC DNA]</scope>
    <source>
        <strain evidence="3 4">M27-SA2</strain>
    </source>
</reference>
<dbReference type="HOGENOM" id="CLU_2893107_0_0_2"/>
<dbReference type="Proteomes" id="UP000060390">
    <property type="component" value="Chromosome"/>
</dbReference>
<name>A0A0F7PDA3_9EURY</name>
<dbReference type="AlphaFoldDB" id="A0A0F7PDA3"/>